<feature type="region of interest" description="Disordered" evidence="1">
    <location>
        <begin position="100"/>
        <end position="144"/>
    </location>
</feature>
<gene>
    <name evidence="2" type="ORF">BDN71DRAFT_1182113</name>
</gene>
<feature type="compositionally biased region" description="Polar residues" evidence="1">
    <location>
        <begin position="542"/>
        <end position="552"/>
    </location>
</feature>
<dbReference type="AlphaFoldDB" id="A0A9P6D635"/>
<feature type="compositionally biased region" description="Low complexity" evidence="1">
    <location>
        <begin position="467"/>
        <end position="482"/>
    </location>
</feature>
<comment type="caution">
    <text evidence="2">The sequence shown here is derived from an EMBL/GenBank/DDBJ whole genome shotgun (WGS) entry which is preliminary data.</text>
</comment>
<feature type="compositionally biased region" description="Low complexity" evidence="1">
    <location>
        <begin position="322"/>
        <end position="335"/>
    </location>
</feature>
<evidence type="ECO:0000313" key="2">
    <source>
        <dbReference type="EMBL" id="KAF9492562.1"/>
    </source>
</evidence>
<feature type="compositionally biased region" description="Basic residues" evidence="1">
    <location>
        <begin position="226"/>
        <end position="242"/>
    </location>
</feature>
<dbReference type="EMBL" id="MU154599">
    <property type="protein sequence ID" value="KAF9492562.1"/>
    <property type="molecule type" value="Genomic_DNA"/>
</dbReference>
<feature type="compositionally biased region" description="Low complexity" evidence="1">
    <location>
        <begin position="42"/>
        <end position="51"/>
    </location>
</feature>
<dbReference type="OrthoDB" id="690068at2759"/>
<proteinExistence type="predicted"/>
<feature type="compositionally biased region" description="Low complexity" evidence="1">
    <location>
        <begin position="174"/>
        <end position="183"/>
    </location>
</feature>
<feature type="region of interest" description="Disordered" evidence="1">
    <location>
        <begin position="1"/>
        <end position="71"/>
    </location>
</feature>
<feature type="region of interest" description="Disordered" evidence="1">
    <location>
        <begin position="161"/>
        <end position="335"/>
    </location>
</feature>
<evidence type="ECO:0000256" key="1">
    <source>
        <dbReference type="SAM" id="MobiDB-lite"/>
    </source>
</evidence>
<feature type="compositionally biased region" description="Polar residues" evidence="1">
    <location>
        <begin position="286"/>
        <end position="311"/>
    </location>
</feature>
<organism evidence="2 3">
    <name type="scientific">Pleurotus eryngii</name>
    <name type="common">Boletus of the steppes</name>
    <dbReference type="NCBI Taxonomy" id="5323"/>
    <lineage>
        <taxon>Eukaryota</taxon>
        <taxon>Fungi</taxon>
        <taxon>Dikarya</taxon>
        <taxon>Basidiomycota</taxon>
        <taxon>Agaricomycotina</taxon>
        <taxon>Agaricomycetes</taxon>
        <taxon>Agaricomycetidae</taxon>
        <taxon>Agaricales</taxon>
        <taxon>Pleurotineae</taxon>
        <taxon>Pleurotaceae</taxon>
        <taxon>Pleurotus</taxon>
    </lineage>
</organism>
<feature type="compositionally biased region" description="Gly residues" evidence="1">
    <location>
        <begin position="52"/>
        <end position="64"/>
    </location>
</feature>
<accession>A0A9P6D635</accession>
<sequence>MSSSSSSFFSFKPQPQIRQEGFHLPSPPPNDPNHPNNHHQAHPSSPSSSSGTGAGGGNGGGNGGETLPSLLAEPFRKFTHLNSQSSMGFTDELASLIGNGSRRDADLHSNVSQERSTHPHSHTHNIFDISAPKSSVGGGGGGGSSGYFNSTLPALNSSLRFEHPDSQSLGGRHSPTLPLSLPVSLPPLPHSSSPSSQTPTSGSYASSRPAHHRHSTSISTSASSPHLHHSLSHRSRRTRNSSRSRSASRGPSLTPAIPSLNMNIGGMGPIAIPPTPTQNGCGMDASSPTSTSGSTIDGLGTSLTSNVGPTRTSHRGERRDSSASSTLSPSTLNNINMGNMNLNTMNAMNMGMNMFGGGMSFNNGNGNSGIGMGFNSDVPRRGRRGNSVSSNISEISTTASPPPHHHHNQHLHQQNANRQQSPSMSHHPRPIVIPGGGIAGGPGIGANGGGWFMNSQSSEFSLPTPESLHSPLIHHLPQHQQQNAQTFSSFGISPPLDKELGRRSSSHLRSNINGNDNGDENENDNANINVDGDRDNDDSANGKLNNSNQPNGNGVGLPPLSGIAGGVPIPSIGSLGPLYTQQPRQQSQQRNGQHHVGSPTSPILSSSLGGMGGGNFGNIGNMGNLNLGGMGNMGGMGGMGGMNINMGMNMNSMGGMGNVMAILCHTRSPIRSRTGLPCLLRVWDMALYPPILLISRNPSRTPRRTPRLS</sequence>
<feature type="compositionally biased region" description="Low complexity" evidence="1">
    <location>
        <begin position="581"/>
        <end position="591"/>
    </location>
</feature>
<feature type="compositionally biased region" description="Low complexity" evidence="1">
    <location>
        <begin position="190"/>
        <end position="203"/>
    </location>
</feature>
<feature type="compositionally biased region" description="Gly residues" evidence="1">
    <location>
        <begin position="434"/>
        <end position="451"/>
    </location>
</feature>
<feature type="compositionally biased region" description="Low complexity" evidence="1">
    <location>
        <begin position="411"/>
        <end position="420"/>
    </location>
</feature>
<feature type="compositionally biased region" description="Low complexity" evidence="1">
    <location>
        <begin position="1"/>
        <end position="11"/>
    </location>
</feature>
<name>A0A9P6D635_PLEER</name>
<evidence type="ECO:0000313" key="3">
    <source>
        <dbReference type="Proteomes" id="UP000807025"/>
    </source>
</evidence>
<keyword evidence="3" id="KW-1185">Reference proteome</keyword>
<feature type="region of interest" description="Disordered" evidence="1">
    <location>
        <begin position="574"/>
        <end position="609"/>
    </location>
</feature>
<feature type="region of interest" description="Disordered" evidence="1">
    <location>
        <begin position="372"/>
        <end position="562"/>
    </location>
</feature>
<feature type="compositionally biased region" description="Low complexity" evidence="1">
    <location>
        <begin position="243"/>
        <end position="252"/>
    </location>
</feature>
<reference evidence="2" key="1">
    <citation type="submission" date="2020-11" db="EMBL/GenBank/DDBJ databases">
        <authorList>
            <consortium name="DOE Joint Genome Institute"/>
            <person name="Ahrendt S."/>
            <person name="Riley R."/>
            <person name="Andreopoulos W."/>
            <person name="Labutti K."/>
            <person name="Pangilinan J."/>
            <person name="Ruiz-Duenas F.J."/>
            <person name="Barrasa J.M."/>
            <person name="Sanchez-Garcia M."/>
            <person name="Camarero S."/>
            <person name="Miyauchi S."/>
            <person name="Serrano A."/>
            <person name="Linde D."/>
            <person name="Babiker R."/>
            <person name="Drula E."/>
            <person name="Ayuso-Fernandez I."/>
            <person name="Pacheco R."/>
            <person name="Padilla G."/>
            <person name="Ferreira P."/>
            <person name="Barriuso J."/>
            <person name="Kellner H."/>
            <person name="Castanera R."/>
            <person name="Alfaro M."/>
            <person name="Ramirez L."/>
            <person name="Pisabarro A.G."/>
            <person name="Kuo A."/>
            <person name="Tritt A."/>
            <person name="Lipzen A."/>
            <person name="He G."/>
            <person name="Yan M."/>
            <person name="Ng V."/>
            <person name="Cullen D."/>
            <person name="Martin F."/>
            <person name="Rosso M.-N."/>
            <person name="Henrissat B."/>
            <person name="Hibbett D."/>
            <person name="Martinez A.T."/>
            <person name="Grigoriev I.V."/>
        </authorList>
    </citation>
    <scope>NUCLEOTIDE SEQUENCE</scope>
    <source>
        <strain evidence="2">ATCC 90797</strain>
    </source>
</reference>
<protein>
    <submittedName>
        <fullName evidence="2">Uncharacterized protein</fullName>
    </submittedName>
</protein>
<dbReference type="Proteomes" id="UP000807025">
    <property type="component" value="Unassembled WGS sequence"/>
</dbReference>
<feature type="compositionally biased region" description="Low complexity" evidence="1">
    <location>
        <begin position="216"/>
        <end position="225"/>
    </location>
</feature>